<keyword evidence="4" id="KW-0816">Tricarboxylic acid cycle</keyword>
<dbReference type="EMBL" id="CP045997">
    <property type="protein sequence ID" value="QHV96842.1"/>
    <property type="molecule type" value="Genomic_DNA"/>
</dbReference>
<dbReference type="SUPFAM" id="SSF51645">
    <property type="entry name" value="Malate synthase G"/>
    <property type="match status" value="1"/>
</dbReference>
<evidence type="ECO:0000256" key="5">
    <source>
        <dbReference type="ARBA" id="ARBA00022679"/>
    </source>
</evidence>
<evidence type="ECO:0000256" key="4">
    <source>
        <dbReference type="ARBA" id="ARBA00022532"/>
    </source>
</evidence>
<dbReference type="InterPro" id="IPR048355">
    <property type="entry name" value="MS_C"/>
</dbReference>
<comment type="similarity">
    <text evidence="1">Belongs to the malate synthase family.</text>
</comment>
<organism evidence="10 11">
    <name type="scientific">Spirosoma endbachense</name>
    <dbReference type="NCBI Taxonomy" id="2666025"/>
    <lineage>
        <taxon>Bacteria</taxon>
        <taxon>Pseudomonadati</taxon>
        <taxon>Bacteroidota</taxon>
        <taxon>Cytophagia</taxon>
        <taxon>Cytophagales</taxon>
        <taxon>Cytophagaceae</taxon>
        <taxon>Spirosoma</taxon>
    </lineage>
</organism>
<dbReference type="Proteomes" id="UP000464577">
    <property type="component" value="Chromosome"/>
</dbReference>
<evidence type="ECO:0000256" key="1">
    <source>
        <dbReference type="ARBA" id="ARBA00006394"/>
    </source>
</evidence>
<dbReference type="PANTHER" id="PTHR42902">
    <property type="entry name" value="MALATE SYNTHASE"/>
    <property type="match status" value="1"/>
</dbReference>
<dbReference type="GO" id="GO:0006097">
    <property type="term" value="P:glyoxylate cycle"/>
    <property type="evidence" value="ECO:0007669"/>
    <property type="project" value="UniProtKB-KW"/>
</dbReference>
<accession>A0A6P1VXN6</accession>
<dbReference type="Pfam" id="PF01274">
    <property type="entry name" value="MS_TIM-barrel"/>
    <property type="match status" value="1"/>
</dbReference>
<evidence type="ECO:0000259" key="9">
    <source>
        <dbReference type="Pfam" id="PF20659"/>
    </source>
</evidence>
<dbReference type="Pfam" id="PF20659">
    <property type="entry name" value="MS_C"/>
    <property type="match status" value="1"/>
</dbReference>
<dbReference type="RefSeq" id="WP_162387253.1">
    <property type="nucleotide sequence ID" value="NZ_CP045997.1"/>
</dbReference>
<comment type="catalytic activity">
    <reaction evidence="6">
        <text>glyoxylate + acetyl-CoA + H2O = (S)-malate + CoA + H(+)</text>
        <dbReference type="Rhea" id="RHEA:18181"/>
        <dbReference type="ChEBI" id="CHEBI:15377"/>
        <dbReference type="ChEBI" id="CHEBI:15378"/>
        <dbReference type="ChEBI" id="CHEBI:15589"/>
        <dbReference type="ChEBI" id="CHEBI:36655"/>
        <dbReference type="ChEBI" id="CHEBI:57287"/>
        <dbReference type="ChEBI" id="CHEBI:57288"/>
        <dbReference type="EC" id="2.3.3.9"/>
    </reaction>
</comment>
<feature type="active site" description="Proton acceptor" evidence="7">
    <location>
        <position position="199"/>
    </location>
</feature>
<dbReference type="InterPro" id="IPR011076">
    <property type="entry name" value="Malate_synth_sf"/>
</dbReference>
<dbReference type="KEGG" id="senf:GJR95_18315"/>
<evidence type="ECO:0000256" key="3">
    <source>
        <dbReference type="ARBA" id="ARBA00022435"/>
    </source>
</evidence>
<dbReference type="AlphaFoldDB" id="A0A6P1VXN6"/>
<dbReference type="GO" id="GO:0005737">
    <property type="term" value="C:cytoplasm"/>
    <property type="evidence" value="ECO:0007669"/>
    <property type="project" value="TreeGrafter"/>
</dbReference>
<feature type="domain" description="Malate synthase TIM barrel" evidence="8">
    <location>
        <begin position="197"/>
        <end position="428"/>
    </location>
</feature>
<dbReference type="Gene3D" id="3.20.20.360">
    <property type="entry name" value="Malate synthase, domain 3"/>
    <property type="match status" value="1"/>
</dbReference>
<protein>
    <recommendedName>
        <fullName evidence="2">malate synthase</fullName>
        <ecNumber evidence="2">2.3.3.9</ecNumber>
    </recommendedName>
</protein>
<dbReference type="InterPro" id="IPR006252">
    <property type="entry name" value="Malate_synthA"/>
</dbReference>
<proteinExistence type="inferred from homology"/>
<keyword evidence="5" id="KW-0808">Transferase</keyword>
<name>A0A6P1VXN6_9BACT</name>
<feature type="active site" description="Proton donor" evidence="7">
    <location>
        <position position="497"/>
    </location>
</feature>
<evidence type="ECO:0000313" key="10">
    <source>
        <dbReference type="EMBL" id="QHV96842.1"/>
    </source>
</evidence>
<evidence type="ECO:0000256" key="2">
    <source>
        <dbReference type="ARBA" id="ARBA00012636"/>
    </source>
</evidence>
<evidence type="ECO:0000256" key="7">
    <source>
        <dbReference type="PIRSR" id="PIRSR601465-50"/>
    </source>
</evidence>
<dbReference type="GO" id="GO:0004474">
    <property type="term" value="F:malate synthase activity"/>
    <property type="evidence" value="ECO:0007669"/>
    <property type="project" value="UniProtKB-EC"/>
</dbReference>
<evidence type="ECO:0000313" key="11">
    <source>
        <dbReference type="Proteomes" id="UP000464577"/>
    </source>
</evidence>
<feature type="domain" description="Malate synthase C-terminal" evidence="9">
    <location>
        <begin position="491"/>
        <end position="559"/>
    </location>
</feature>
<dbReference type="GO" id="GO:0006099">
    <property type="term" value="P:tricarboxylic acid cycle"/>
    <property type="evidence" value="ECO:0007669"/>
    <property type="project" value="UniProtKB-KW"/>
</dbReference>
<dbReference type="Gene3D" id="1.20.1220.12">
    <property type="entry name" value="Malate synthase, domain III"/>
    <property type="match status" value="1"/>
</dbReference>
<reference evidence="10 11" key="1">
    <citation type="submission" date="2019-11" db="EMBL/GenBank/DDBJ databases">
        <title>Spirosoma endbachense sp. nov., isolated from a natural salt meadow.</title>
        <authorList>
            <person name="Rojas J."/>
            <person name="Ambika Manirajan B."/>
            <person name="Ratering S."/>
            <person name="Suarez C."/>
            <person name="Geissler-Plaum R."/>
            <person name="Schnell S."/>
        </authorList>
    </citation>
    <scope>NUCLEOTIDE SEQUENCE [LARGE SCALE GENOMIC DNA]</scope>
    <source>
        <strain evidence="10 11">I-24</strain>
    </source>
</reference>
<keyword evidence="3" id="KW-0329">Glyoxylate bypass</keyword>
<gene>
    <name evidence="10" type="ORF">GJR95_18315</name>
</gene>
<evidence type="ECO:0000259" key="8">
    <source>
        <dbReference type="Pfam" id="PF01274"/>
    </source>
</evidence>
<dbReference type="EC" id="2.3.3.9" evidence="2"/>
<keyword evidence="11" id="KW-1185">Reference proteome</keyword>
<dbReference type="InterPro" id="IPR001465">
    <property type="entry name" value="Malate_synthase_TIM"/>
</dbReference>
<dbReference type="InterPro" id="IPR046363">
    <property type="entry name" value="MS_N_TIM-barrel_dom"/>
</dbReference>
<dbReference type="InterPro" id="IPR044856">
    <property type="entry name" value="Malate_synth_C_sf"/>
</dbReference>
<sequence>MSYNDFIIRDNLKEAYPDVYTPEALSALSALAHFNKRIKEVMATRMQRRAARQQNKTRITFLDPESTIPGTDIKVQDAREGKFEGSVIPADLQRQWIQGTGPAAKPDTPVESSIRNVAYALLSGADGWMFDGEDALGQISTMSLDNQRNLKLAIHKDPVFLKVAAKVAEEMNRWSKSFLGRDIVTDWESQLNFTTKIFRARGLHLDDRHIRDADGVAMAASIVDPTLYVVNNYKELQKNGSSIVLYLPKIQTAEEAGVWGSLLDALEDHLGLEAGTIKVYVLVEQLEATHQLMEIRAALGKHFVGYNTGRWDYINSVSDAMAWDTDFVNPNIEAITMTYGYMRNYEDRVRRTVNTPDINGNFALWQGGMEPNIPVGSEEGVSASMKKAVAGAEREQREGASGKWVAHWKMVHIVRPVWEKVGDANQLGREFPRLSYTQQDADGLILIEPAPTDIRGARNLLSVALQYGNAFGQGMQAAALKPADFFGNDDILYLMEDMATGEIRLSILWEWVHKGAIITEADSETDTSAGTVFSEALYIKLLDQEYDKLLKADTKDVYESSKSTTLPIAREIADVYILSEVKPPWFIDLLNINLNNSDLDTAKSRIDLYMTTLAQEGTRITENLDFVGYEKRADVSAL</sequence>
<dbReference type="PANTHER" id="PTHR42902:SF1">
    <property type="entry name" value="MALATE SYNTHASE 1-RELATED"/>
    <property type="match status" value="1"/>
</dbReference>
<evidence type="ECO:0000256" key="6">
    <source>
        <dbReference type="ARBA" id="ARBA00047918"/>
    </source>
</evidence>